<sequence>MDEALDALTALDPVVNPTSKAAIRAYDTSITQHIGTLNGSAAEIRSAVLSHPEHLLKHIDPSVHSIGFIFILQIISEPTNAALSATHQVLLDGMLDFLLKFDPVQVRYVGQHLLSLLNQVATGQVFPPSVAVKLLSTAILRIDPTGSTFTSTHLRLAQLAYQSNFIESAMPVIDRDILFYPNGPGSKENSVLCDPALAPASFVTTQTGLTDKINATTVLEYNYLRGLIYMSRRDWGKAVAAFEQAISHPLKDRTTSRIMLDSYKRWVLVGLLDTGEAPTAPSYTSASANSTYKATAKPYNIVAELFSTAEAEKLKEQIEENAQTWEEDGTVTLLAEILAAYQKWQIIRLGGIYQHVDITHVRESTLSAETGRPLENDDAVVALISQMIESGMLAGQIEQHENSTYLSFRQDSDMISEMEFARQLAQSHHNIETLGKQYRQMNDQLSGSKEYVKHLVREQRRGDKGVADAGIGFDSQIEDEDLMNDDTLLA</sequence>
<evidence type="ECO:0000313" key="4">
    <source>
        <dbReference type="Proteomes" id="UP001251528"/>
    </source>
</evidence>
<comment type="caution">
    <text evidence="3">The sequence shown here is derived from an EMBL/GenBank/DDBJ whole genome shotgun (WGS) entry which is preliminary data.</text>
</comment>
<dbReference type="PANTHER" id="PTHR10758:SF1">
    <property type="entry name" value="COP9 SIGNALOSOME COMPLEX SUBUNIT 3"/>
    <property type="match status" value="1"/>
</dbReference>
<dbReference type="PANTHER" id="PTHR10758">
    <property type="entry name" value="26S PROTEASOME NON-ATPASE REGULATORY SUBUNIT 3/COP9 SIGNALOSOME COMPLEX SUBUNIT 3"/>
    <property type="match status" value="1"/>
</dbReference>
<keyword evidence="4" id="KW-1185">Reference proteome</keyword>
<evidence type="ECO:0000259" key="2">
    <source>
        <dbReference type="Pfam" id="PF22788"/>
    </source>
</evidence>
<protein>
    <recommendedName>
        <fullName evidence="2">COP9 signalosome complex subunit 3 N-terminal helical repeats domain-containing protein</fullName>
    </recommendedName>
</protein>
<dbReference type="AlphaFoldDB" id="A0AAJ0CNI5"/>
<dbReference type="Pfam" id="PF22788">
    <property type="entry name" value="COP9_hel_rpt"/>
    <property type="match status" value="1"/>
</dbReference>
<dbReference type="InterPro" id="IPR055089">
    <property type="entry name" value="COP9_N"/>
</dbReference>
<feature type="domain" description="COP9 signalosome complex subunit 3 N-terminal helical repeats" evidence="2">
    <location>
        <begin position="40"/>
        <end position="286"/>
    </location>
</feature>
<dbReference type="GO" id="GO:0006511">
    <property type="term" value="P:ubiquitin-dependent protein catabolic process"/>
    <property type="evidence" value="ECO:0007669"/>
    <property type="project" value="TreeGrafter"/>
</dbReference>
<accession>A0AAJ0CNI5</accession>
<dbReference type="Proteomes" id="UP001251528">
    <property type="component" value="Unassembled WGS sequence"/>
</dbReference>
<proteinExistence type="predicted"/>
<keyword evidence="1" id="KW-0963">Cytoplasm</keyword>
<dbReference type="GO" id="GO:0008180">
    <property type="term" value="C:COP9 signalosome"/>
    <property type="evidence" value="ECO:0007669"/>
    <property type="project" value="TreeGrafter"/>
</dbReference>
<reference evidence="3" key="1">
    <citation type="submission" date="2023-06" db="EMBL/GenBank/DDBJ databases">
        <title>Conoideocrella luteorostrata (Hypocreales: Clavicipitaceae), a potential biocontrol fungus for elongate hemlock scale in United States Christmas tree production areas.</title>
        <authorList>
            <person name="Barrett H."/>
            <person name="Lovett B."/>
            <person name="Macias A.M."/>
            <person name="Stajich J.E."/>
            <person name="Kasson M.T."/>
        </authorList>
    </citation>
    <scope>NUCLEOTIDE SEQUENCE</scope>
    <source>
        <strain evidence="3">ARSEF 14590</strain>
    </source>
</reference>
<dbReference type="EMBL" id="JASWJB010000104">
    <property type="protein sequence ID" value="KAK2597459.1"/>
    <property type="molecule type" value="Genomic_DNA"/>
</dbReference>
<evidence type="ECO:0000313" key="3">
    <source>
        <dbReference type="EMBL" id="KAK2597459.1"/>
    </source>
</evidence>
<evidence type="ECO:0000256" key="1">
    <source>
        <dbReference type="ARBA" id="ARBA00022490"/>
    </source>
</evidence>
<name>A0AAJ0CNI5_9HYPO</name>
<gene>
    <name evidence="3" type="ORF">QQS21_005929</name>
</gene>
<organism evidence="3 4">
    <name type="scientific">Conoideocrella luteorostrata</name>
    <dbReference type="NCBI Taxonomy" id="1105319"/>
    <lineage>
        <taxon>Eukaryota</taxon>
        <taxon>Fungi</taxon>
        <taxon>Dikarya</taxon>
        <taxon>Ascomycota</taxon>
        <taxon>Pezizomycotina</taxon>
        <taxon>Sordariomycetes</taxon>
        <taxon>Hypocreomycetidae</taxon>
        <taxon>Hypocreales</taxon>
        <taxon>Clavicipitaceae</taxon>
        <taxon>Conoideocrella</taxon>
    </lineage>
</organism>
<dbReference type="InterPro" id="IPR050756">
    <property type="entry name" value="CSN3"/>
</dbReference>